<dbReference type="Pfam" id="PF00072">
    <property type="entry name" value="Response_reg"/>
    <property type="match status" value="1"/>
</dbReference>
<evidence type="ECO:0000313" key="4">
    <source>
        <dbReference type="EMBL" id="GAX59288.1"/>
    </source>
</evidence>
<dbReference type="AlphaFoldDB" id="A0A286TTT2"/>
<dbReference type="EMBL" id="BAOS01000001">
    <property type="protein sequence ID" value="GAX59288.1"/>
    <property type="molecule type" value="Genomic_DNA"/>
</dbReference>
<comment type="caution">
    <text evidence="2">Lacks conserved residue(s) required for the propagation of feature annotation.</text>
</comment>
<dbReference type="CDD" id="cd00156">
    <property type="entry name" value="REC"/>
    <property type="match status" value="1"/>
</dbReference>
<reference evidence="5" key="1">
    <citation type="journal article" date="2017" name="Environ. Microbiol. Rep.">
        <title>Genetic Diversity of Marine Anaerobic Ammonium-Oxidizing Bacteria as Revealed by Genomic and Proteomic Analyses of 'Candidatus Scalindua japonica'.</title>
        <authorList>
            <person name="Oshiki M."/>
            <person name="Mizuto K."/>
            <person name="Kimura Z."/>
            <person name="Kindaichi T."/>
            <person name="Satoh H."/>
            <person name="Okabe S."/>
        </authorList>
    </citation>
    <scope>NUCLEOTIDE SEQUENCE [LARGE SCALE GENOMIC DNA]</scope>
    <source>
        <strain evidence="5">husup-a2</strain>
    </source>
</reference>
<dbReference type="OrthoDB" id="9800897at2"/>
<dbReference type="Proteomes" id="UP000218542">
    <property type="component" value="Unassembled WGS sequence"/>
</dbReference>
<comment type="caution">
    <text evidence="4">The sequence shown here is derived from an EMBL/GenBank/DDBJ whole genome shotgun (WGS) entry which is preliminary data.</text>
</comment>
<dbReference type="PROSITE" id="PS50110">
    <property type="entry name" value="RESPONSE_REGULATORY"/>
    <property type="match status" value="1"/>
</dbReference>
<feature type="domain" description="Response regulatory" evidence="3">
    <location>
        <begin position="3"/>
        <end position="117"/>
    </location>
</feature>
<keyword evidence="1" id="KW-0597">Phosphoprotein</keyword>
<dbReference type="PANTHER" id="PTHR44591">
    <property type="entry name" value="STRESS RESPONSE REGULATOR PROTEIN 1"/>
    <property type="match status" value="1"/>
</dbReference>
<name>A0A286TTT2_9BACT</name>
<evidence type="ECO:0000256" key="1">
    <source>
        <dbReference type="ARBA" id="ARBA00022553"/>
    </source>
</evidence>
<dbReference type="RefSeq" id="WP_096892420.1">
    <property type="nucleotide sequence ID" value="NZ_BAOS01000001.1"/>
</dbReference>
<dbReference type="SMART" id="SM00448">
    <property type="entry name" value="REC"/>
    <property type="match status" value="1"/>
</dbReference>
<evidence type="ECO:0000313" key="5">
    <source>
        <dbReference type="Proteomes" id="UP000218542"/>
    </source>
</evidence>
<dbReference type="InterPro" id="IPR050595">
    <property type="entry name" value="Bact_response_regulator"/>
</dbReference>
<organism evidence="4 5">
    <name type="scientific">Candidatus Scalindua japonica</name>
    <dbReference type="NCBI Taxonomy" id="1284222"/>
    <lineage>
        <taxon>Bacteria</taxon>
        <taxon>Pseudomonadati</taxon>
        <taxon>Planctomycetota</taxon>
        <taxon>Candidatus Brocadiia</taxon>
        <taxon>Candidatus Brocadiales</taxon>
        <taxon>Candidatus Scalinduaceae</taxon>
        <taxon>Candidatus Scalindua</taxon>
    </lineage>
</organism>
<dbReference type="InterPro" id="IPR001789">
    <property type="entry name" value="Sig_transdc_resp-reg_receiver"/>
</dbReference>
<gene>
    <name evidence="4" type="ORF">SCALIN_C01_0219</name>
</gene>
<dbReference type="InterPro" id="IPR011006">
    <property type="entry name" value="CheY-like_superfamily"/>
</dbReference>
<proteinExistence type="predicted"/>
<sequence length="124" mass="13943">MQKVLICDPDKLFRWNLRYVLESKGFVVQEASRPGEAIKYVLKEGFAVVVFNLQSDDLNGVQIFSAIKAIDYKLPVIIVTDGDVTLSSVSSIIHESFRLLQKPVGYNEIEEAVRDAIQVKVNSK</sequence>
<protein>
    <submittedName>
        <fullName evidence="4">Response regulator containing cheY-like receiver, AAA-type ATPase</fullName>
    </submittedName>
</protein>
<evidence type="ECO:0000256" key="2">
    <source>
        <dbReference type="PROSITE-ProRule" id="PRU00169"/>
    </source>
</evidence>
<dbReference type="SUPFAM" id="SSF52172">
    <property type="entry name" value="CheY-like"/>
    <property type="match status" value="1"/>
</dbReference>
<evidence type="ECO:0000259" key="3">
    <source>
        <dbReference type="PROSITE" id="PS50110"/>
    </source>
</evidence>
<dbReference type="PANTHER" id="PTHR44591:SF3">
    <property type="entry name" value="RESPONSE REGULATORY DOMAIN-CONTAINING PROTEIN"/>
    <property type="match status" value="1"/>
</dbReference>
<keyword evidence="5" id="KW-1185">Reference proteome</keyword>
<dbReference type="GO" id="GO:0000160">
    <property type="term" value="P:phosphorelay signal transduction system"/>
    <property type="evidence" value="ECO:0007669"/>
    <property type="project" value="InterPro"/>
</dbReference>
<dbReference type="Gene3D" id="3.40.50.2300">
    <property type="match status" value="1"/>
</dbReference>
<accession>A0A286TTT2</accession>